<feature type="compositionally biased region" description="Basic and acidic residues" evidence="1">
    <location>
        <begin position="930"/>
        <end position="942"/>
    </location>
</feature>
<dbReference type="SUPFAM" id="SSF56399">
    <property type="entry name" value="ADP-ribosylation"/>
    <property type="match status" value="1"/>
</dbReference>
<dbReference type="Proteomes" id="UP001152795">
    <property type="component" value="Unassembled WGS sequence"/>
</dbReference>
<dbReference type="InterPro" id="IPR012317">
    <property type="entry name" value="Poly(ADP-ribose)pol_cat_dom"/>
</dbReference>
<dbReference type="Pfam" id="PF00642">
    <property type="entry name" value="zf-CCCH"/>
    <property type="match status" value="1"/>
</dbReference>
<proteinExistence type="predicted"/>
<dbReference type="Gene3D" id="3.90.228.10">
    <property type="match status" value="1"/>
</dbReference>
<dbReference type="SMART" id="SM00356">
    <property type="entry name" value="ZnF_C3H1"/>
    <property type="match status" value="4"/>
</dbReference>
<dbReference type="EMBL" id="CACRXK020000816">
    <property type="protein sequence ID" value="CAB3985005.1"/>
    <property type="molecule type" value="Genomic_DNA"/>
</dbReference>
<evidence type="ECO:0000313" key="3">
    <source>
        <dbReference type="Proteomes" id="UP001152795"/>
    </source>
</evidence>
<organism evidence="2 3">
    <name type="scientific">Paramuricea clavata</name>
    <name type="common">Red gorgonian</name>
    <name type="synonym">Violescent sea-whip</name>
    <dbReference type="NCBI Taxonomy" id="317549"/>
    <lineage>
        <taxon>Eukaryota</taxon>
        <taxon>Metazoa</taxon>
        <taxon>Cnidaria</taxon>
        <taxon>Anthozoa</taxon>
        <taxon>Octocorallia</taxon>
        <taxon>Malacalcyonacea</taxon>
        <taxon>Plexauridae</taxon>
        <taxon>Paramuricea</taxon>
    </lineage>
</organism>
<feature type="region of interest" description="Disordered" evidence="1">
    <location>
        <begin position="916"/>
        <end position="942"/>
    </location>
</feature>
<feature type="compositionally biased region" description="Basic residues" evidence="1">
    <location>
        <begin position="566"/>
        <end position="579"/>
    </location>
</feature>
<feature type="compositionally biased region" description="Basic and acidic residues" evidence="1">
    <location>
        <begin position="1494"/>
        <end position="1505"/>
    </location>
</feature>
<dbReference type="InterPro" id="IPR000571">
    <property type="entry name" value="Znf_CCCH"/>
</dbReference>
<gene>
    <name evidence="2" type="ORF">PACLA_8A081558</name>
</gene>
<feature type="compositionally biased region" description="Pro residues" evidence="1">
    <location>
        <begin position="1458"/>
        <end position="1477"/>
    </location>
</feature>
<dbReference type="PANTHER" id="PTHR45740:SF2">
    <property type="entry name" value="POLY [ADP-RIBOSE] POLYMERASE"/>
    <property type="match status" value="1"/>
</dbReference>
<evidence type="ECO:0000256" key="1">
    <source>
        <dbReference type="SAM" id="MobiDB-lite"/>
    </source>
</evidence>
<feature type="region of interest" description="Disordered" evidence="1">
    <location>
        <begin position="1390"/>
        <end position="1505"/>
    </location>
</feature>
<dbReference type="Gene3D" id="3.30.1370.210">
    <property type="match status" value="1"/>
</dbReference>
<reference evidence="2" key="1">
    <citation type="submission" date="2020-04" db="EMBL/GenBank/DDBJ databases">
        <authorList>
            <person name="Alioto T."/>
            <person name="Alioto T."/>
            <person name="Gomez Garrido J."/>
        </authorList>
    </citation>
    <scope>NUCLEOTIDE SEQUENCE</scope>
    <source>
        <strain evidence="2">A484AB</strain>
    </source>
</reference>
<dbReference type="PROSITE" id="PS51059">
    <property type="entry name" value="PARP_CATALYTIC"/>
    <property type="match status" value="1"/>
</dbReference>
<dbReference type="GO" id="GO:0003950">
    <property type="term" value="F:NAD+ poly-ADP-ribosyltransferase activity"/>
    <property type="evidence" value="ECO:0007669"/>
    <property type="project" value="InterPro"/>
</dbReference>
<feature type="compositionally biased region" description="Pro residues" evidence="1">
    <location>
        <begin position="1433"/>
        <end position="1442"/>
    </location>
</feature>
<feature type="compositionally biased region" description="Pro residues" evidence="1">
    <location>
        <begin position="1399"/>
        <end position="1410"/>
    </location>
</feature>
<sequence>MDEAVLKKVSRFLQKQTDNEATFSTFWDGTKDFYPPGQSKTKFKAWLKAMMKQHPERFEIIKGETGDPFGKIKVKVEAPSNDLPDTTWAEDIEITQKLIESVDDEAKKGHLYSNICNSKALIFPEKLQDKKYIKLWLTEHENLFNMLNDQNGGLFSVEVMDEARTLDKRGPLIPPATGPKKASRGKTTPQKAKDETDSVDLLKMADDITLRISGKLKKEGGTIPFESLLKAKDVIYPLCEEEALISFLAAYPLKFEIMDLEGLGKWVHLKGTDNASASNVGGNNASANDAISKVTSFIFQNGGTVPFANLVKQADMLIGNGPHALSAWLNANANIFDIVPKPDDPSKPGQVKVKLSFLPRFCQHYITHGQCPKKKCQFLHICKAFVCLCPHNNEECKLSHDIRDAHNKVIVDKMSALCKETDKVVVNVLLKSCFPRVCADYNKNGVCPRGDKCHFLHVCGGYVLNQCGNPFCPLSHDVVGDLHNINLLKKYALLPSQKLSVELVKANIAYAQVMKSQPSQSVRMGMARLLGFPAAEVKFGQSKAGHTAEVEATNVQPRQNVQGNEKKKRRRPRRRRNKFGRQASSSVDAASSEETDSSTGEVDSASIGSSSHDARPLLSFENIQKSNLATSLVGNQKVENWMRCPTEQEAECGFGNPDQRKRSDSTSSSEISHVSNQSSVASSQSSVWQDDLQKKVFITILEKYNGIAPFSKISKDKELFGRDTDVVKWFESNVHPQKFILHRNGQGKIDTVSAFSRRSRICLDYGGKQGCVNPNCGFLHICRNHIESRCPKGKACRLNHDVNSDTVAQAVKRMGFQDLNSEQLVTLIRVSVPTVCHFHNQGRCNRGEFCPNLHVCKAFAKGRRFCKAKPCKHGHEEALKRDPATKILRMYQLFGKKPNYKYIQKMIFVLENVRRRSSGPRHSGGEPGEEQGKREASDEPRSLMDIDFTQKVDSPAQEIEEVTPNICPQFLMQQCRRKKCSQSRVHFTLPYCWQLKLSSSSWCSFDNTDCENIEKYFCDVNCTAAELNISTKLPGDVLSSVRLDFQSMSGHPSAGEDFKIRRLECRQKTTQYGSEAWCETPWMWYKLELPKWIKFETNRASVFEELFLEGKFSIDWSIHRRRPSAFLTESEVNEKKRSGQEQQTPEVKTESTPSSPVSTQPPPTTSEPVRETAPLQPSNCHRTRVEPGSLEYKEIEKLLGSSTNQDALVINQMEKIVSDALWDKYKSKKKSMTDELRIGENLNDRRLFIPCLSEDIERTMRGNIHDSSISRILDKPFGPGYYFTSNASLCIQWCREHLAGSQVSLIVCQVLLGISTQGTRGLKEFPRRHDGKFYDSLVDSKDDPSVFVIENVDQCYPAFVLDILYAATPVNETQAMLQDFEIVEDNHGLTATPRHNYPQIPPPTYVPPNNHPLSPAYVPQIPNTASVALQQQPLPPNTPSGPPDFVKAPPLYSERAPAPVPSPEYTPYPARPPPPSVVPSRGNVRQMSAPRSSGEPKDKKDCLVM</sequence>
<dbReference type="PANTHER" id="PTHR45740">
    <property type="entry name" value="POLY [ADP-RIBOSE] POLYMERASE"/>
    <property type="match status" value="1"/>
</dbReference>
<dbReference type="PROSITE" id="PS50103">
    <property type="entry name" value="ZF_C3H1"/>
    <property type="match status" value="4"/>
</dbReference>
<comment type="caution">
    <text evidence="2">The sequence shown here is derived from an EMBL/GenBank/DDBJ whole genome shotgun (WGS) entry which is preliminary data.</text>
</comment>
<dbReference type="GO" id="GO:0005634">
    <property type="term" value="C:nucleus"/>
    <property type="evidence" value="ECO:0007669"/>
    <property type="project" value="TreeGrafter"/>
</dbReference>
<name>A0A6S7FZX8_PARCT</name>
<keyword evidence="3" id="KW-1185">Reference proteome</keyword>
<dbReference type="Pfam" id="PF00644">
    <property type="entry name" value="PARP"/>
    <property type="match status" value="1"/>
</dbReference>
<dbReference type="GO" id="GO:1990404">
    <property type="term" value="F:NAD+-protein mono-ADP-ribosyltransferase activity"/>
    <property type="evidence" value="ECO:0007669"/>
    <property type="project" value="TreeGrafter"/>
</dbReference>
<dbReference type="InterPro" id="IPR051712">
    <property type="entry name" value="ARTD-AVP"/>
</dbReference>
<protein>
    <submittedName>
        <fullName evidence="2">Poly [ADP-ribose] polymerase 12</fullName>
    </submittedName>
</protein>
<feature type="region of interest" description="Disordered" evidence="1">
    <location>
        <begin position="1129"/>
        <end position="1183"/>
    </location>
</feature>
<feature type="compositionally biased region" description="Polar residues" evidence="1">
    <location>
        <begin position="553"/>
        <end position="563"/>
    </location>
</feature>
<feature type="region of interest" description="Disordered" evidence="1">
    <location>
        <begin position="168"/>
        <end position="195"/>
    </location>
</feature>
<dbReference type="GO" id="GO:0046872">
    <property type="term" value="F:metal ion binding"/>
    <property type="evidence" value="ECO:0007669"/>
    <property type="project" value="InterPro"/>
</dbReference>
<dbReference type="OrthoDB" id="5964163at2759"/>
<feature type="compositionally biased region" description="Polar residues" evidence="1">
    <location>
        <begin position="1421"/>
        <end position="1432"/>
    </location>
</feature>
<feature type="region of interest" description="Disordered" evidence="1">
    <location>
        <begin position="548"/>
        <end position="612"/>
    </location>
</feature>
<accession>A0A6S7FZX8</accession>
<feature type="region of interest" description="Disordered" evidence="1">
    <location>
        <begin position="649"/>
        <end position="678"/>
    </location>
</feature>
<evidence type="ECO:0000313" key="2">
    <source>
        <dbReference type="EMBL" id="CAB3985005.1"/>
    </source>
</evidence>